<evidence type="ECO:0000256" key="9">
    <source>
        <dbReference type="ARBA" id="ARBA00022737"/>
    </source>
</evidence>
<keyword evidence="16" id="KW-0325">Glycoprotein</keyword>
<keyword evidence="6" id="KW-0808">Transferase</keyword>
<accession>A0A2G2XEB8</accession>
<evidence type="ECO:0000256" key="18">
    <source>
        <dbReference type="ARBA" id="ARBA00048679"/>
    </source>
</evidence>
<dbReference type="SUPFAM" id="SSF56112">
    <property type="entry name" value="Protein kinase-like (PK-like)"/>
    <property type="match status" value="1"/>
</dbReference>
<dbReference type="CDD" id="cd14066">
    <property type="entry name" value="STKc_IRAK"/>
    <property type="match status" value="1"/>
</dbReference>
<dbReference type="PANTHER" id="PTHR48006">
    <property type="entry name" value="LEUCINE-RICH REPEAT-CONTAINING PROTEIN DDB_G0281931-RELATED"/>
    <property type="match status" value="1"/>
</dbReference>
<evidence type="ECO:0000256" key="16">
    <source>
        <dbReference type="ARBA" id="ARBA00023180"/>
    </source>
</evidence>
<evidence type="ECO:0000256" key="15">
    <source>
        <dbReference type="ARBA" id="ARBA00023170"/>
    </source>
</evidence>
<evidence type="ECO:0000256" key="20">
    <source>
        <dbReference type="SAM" id="MobiDB-lite"/>
    </source>
</evidence>
<dbReference type="PROSITE" id="PS50011">
    <property type="entry name" value="PROTEIN_KINASE_DOM"/>
    <property type="match status" value="1"/>
</dbReference>
<dbReference type="FunFam" id="3.30.200.20:FF:000217">
    <property type="entry name" value="probable LRR receptor-like serine/threonine-protein kinase At1g53430"/>
    <property type="match status" value="1"/>
</dbReference>
<keyword evidence="3" id="KW-0723">Serine/threonine-protein kinase</keyword>
<name>A0A2G2XEB8_CAPBA</name>
<evidence type="ECO:0000259" key="22">
    <source>
        <dbReference type="PROSITE" id="PS50011"/>
    </source>
</evidence>
<keyword evidence="10 19" id="KW-0547">Nucleotide-binding</keyword>
<dbReference type="InterPro" id="IPR017441">
    <property type="entry name" value="Protein_kinase_ATP_BS"/>
</dbReference>
<evidence type="ECO:0000256" key="17">
    <source>
        <dbReference type="ARBA" id="ARBA00047899"/>
    </source>
</evidence>
<comment type="catalytic activity">
    <reaction evidence="18">
        <text>L-seryl-[protein] + ATP = O-phospho-L-seryl-[protein] + ADP + H(+)</text>
        <dbReference type="Rhea" id="RHEA:17989"/>
        <dbReference type="Rhea" id="RHEA-COMP:9863"/>
        <dbReference type="Rhea" id="RHEA-COMP:11604"/>
        <dbReference type="ChEBI" id="CHEBI:15378"/>
        <dbReference type="ChEBI" id="CHEBI:29999"/>
        <dbReference type="ChEBI" id="CHEBI:30616"/>
        <dbReference type="ChEBI" id="CHEBI:83421"/>
        <dbReference type="ChEBI" id="CHEBI:456216"/>
        <dbReference type="EC" id="2.7.11.1"/>
    </reaction>
</comment>
<dbReference type="InterPro" id="IPR000719">
    <property type="entry name" value="Prot_kinase_dom"/>
</dbReference>
<keyword evidence="7 21" id="KW-0812">Transmembrane</keyword>
<evidence type="ECO:0000256" key="10">
    <source>
        <dbReference type="ARBA" id="ARBA00022741"/>
    </source>
</evidence>
<dbReference type="InterPro" id="IPR032675">
    <property type="entry name" value="LRR_dom_sf"/>
</dbReference>
<sequence>MKLFGATTITRKTILEGGLVVVDGVVVGGSGAVVGANDASLTIFKANHYEAKHDAVINAINVLTAFVKELTSKSGLIPSKRILFPSAPLEIRAKRRRRVISRALSGIQKSKIVTSLSACCTEQCTMSKGEQHELKKVYQRTGSGRRAACIPGKVNLSEDNVLRASCRSIYFYIYNQFLNFTYFLENHYGFTCSDLNRNYLSGTIPPEWASTNLEIMAISNNRLSGAVPEYIGNITSLVKLSLEANLFNGSLPAEIGKLVNLQMLNLIANYFTGVWPVELNSLSKLTELRVSSNNFVGKLPNFESWKNLQMIEIQGSGFEGPIPQSISVLTSLNELRISDLTGGASEFPPLRNMTGMTKLVLRSCNIHGKIPGFVAVLSKLRFLDLSFNKLEGGIANLRKLTKLEAMYLTGNAFVGAIPVWLTSQDTTYGIDLSYNKFDQRSEPSNCRENLNLFRSFKGGNSVDNGKCFSAEPCSEEKYSLHINCGGERVVIGNTSYEADEESAGAAKFVPWRGNWGSSSTGHFWDHNISLNDYKADNLSAIKGDESPLYMTARLSPLSLTYYARCLANGNYTMTLHFAEIVYRDNRSFQSLGRRVFDVYIQDKLKLKDFDIESVAGGVDKALKEKFNVTVQDKTVEVRFQYSGKGTTSIPSRGSYGPLVSAISLEAINLKPPSAMETSFNQKKKILIVAVTSSLALILMILFVAWRKRRYSKLMEKELRGLDLQTGIFTFRQIKAATSNFDSANKLGEGGFGSVYKGTLADGTIIAVKQLSSKSRQGNREFVNEIGMVSGLRHPNLVRLYGCCVERNQYFIVYEYMENNSLSHALFGPEEYRPKLDWPTRQNICVGIAKGLAFLHEESPLKIVHRDIKPTNVLLDKDLNPKISDFGLAKLHDEEKTHITTRVAGTIGYMAPEYALWGYLTYKADLYSFGVVVLELVAGRSNMKYHPDENYVCLLDWALVLQRTGKFLELVDPTLGSDFNKEEALRMIKVALLCINSSPALRPSMSAVVNMLEGHLDDVDEFSRQGQGDHEKSDEIIQVNSGEDQSLFHSTHTKDTDHSSSTCPSTSSTSVYLSFC</sequence>
<evidence type="ECO:0000256" key="13">
    <source>
        <dbReference type="ARBA" id="ARBA00022989"/>
    </source>
</evidence>
<dbReference type="EC" id="2.7.11.1" evidence="2"/>
<dbReference type="InterPro" id="IPR008271">
    <property type="entry name" value="Ser/Thr_kinase_AS"/>
</dbReference>
<dbReference type="FunFam" id="3.80.10.10:FF:000041">
    <property type="entry name" value="LRR receptor-like serine/threonine-protein kinase ERECTA"/>
    <property type="match status" value="1"/>
</dbReference>
<dbReference type="SMART" id="SM00220">
    <property type="entry name" value="S_TKc"/>
    <property type="match status" value="1"/>
</dbReference>
<dbReference type="PROSITE" id="PS51450">
    <property type="entry name" value="LRR"/>
    <property type="match status" value="1"/>
</dbReference>
<dbReference type="Gene3D" id="2.60.120.430">
    <property type="entry name" value="Galactose-binding lectin"/>
    <property type="match status" value="1"/>
</dbReference>
<keyword evidence="4" id="KW-0597">Phosphoprotein</keyword>
<organism evidence="23 24">
    <name type="scientific">Capsicum baccatum</name>
    <name type="common">Peruvian pepper</name>
    <dbReference type="NCBI Taxonomy" id="33114"/>
    <lineage>
        <taxon>Eukaryota</taxon>
        <taxon>Viridiplantae</taxon>
        <taxon>Streptophyta</taxon>
        <taxon>Embryophyta</taxon>
        <taxon>Tracheophyta</taxon>
        <taxon>Spermatophyta</taxon>
        <taxon>Magnoliopsida</taxon>
        <taxon>eudicotyledons</taxon>
        <taxon>Gunneridae</taxon>
        <taxon>Pentapetalae</taxon>
        <taxon>asterids</taxon>
        <taxon>lamiids</taxon>
        <taxon>Solanales</taxon>
        <taxon>Solanaceae</taxon>
        <taxon>Solanoideae</taxon>
        <taxon>Capsiceae</taxon>
        <taxon>Capsicum</taxon>
    </lineage>
</organism>
<evidence type="ECO:0000256" key="5">
    <source>
        <dbReference type="ARBA" id="ARBA00022614"/>
    </source>
</evidence>
<dbReference type="Pfam" id="PF00069">
    <property type="entry name" value="Pkinase"/>
    <property type="match status" value="1"/>
</dbReference>
<dbReference type="PROSITE" id="PS00107">
    <property type="entry name" value="PROTEIN_KINASE_ATP"/>
    <property type="match status" value="1"/>
</dbReference>
<dbReference type="Proteomes" id="UP000224567">
    <property type="component" value="Unassembled WGS sequence"/>
</dbReference>
<keyword evidence="15" id="KW-0675">Receptor</keyword>
<keyword evidence="5" id="KW-0433">Leucine-rich repeat</keyword>
<dbReference type="Gene3D" id="3.30.200.20">
    <property type="entry name" value="Phosphorylase Kinase, domain 1"/>
    <property type="match status" value="1"/>
</dbReference>
<evidence type="ECO:0000313" key="24">
    <source>
        <dbReference type="Proteomes" id="UP000224567"/>
    </source>
</evidence>
<feature type="domain" description="Protein kinase" evidence="22">
    <location>
        <begin position="740"/>
        <end position="1015"/>
    </location>
</feature>
<dbReference type="AlphaFoldDB" id="A0A2G2XEB8"/>
<dbReference type="Pfam" id="PF11721">
    <property type="entry name" value="Malectin"/>
    <property type="match status" value="1"/>
</dbReference>
<dbReference type="InterPro" id="IPR001611">
    <property type="entry name" value="Leu-rich_rpt"/>
</dbReference>
<reference evidence="23 24" key="1">
    <citation type="journal article" date="2017" name="Genome Biol.">
        <title>New reference genome sequences of hot pepper reveal the massive evolution of plant disease-resistance genes by retroduplication.</title>
        <authorList>
            <person name="Kim S."/>
            <person name="Park J."/>
            <person name="Yeom S.I."/>
            <person name="Kim Y.M."/>
            <person name="Seo E."/>
            <person name="Kim K.T."/>
            <person name="Kim M.S."/>
            <person name="Lee J.M."/>
            <person name="Cheong K."/>
            <person name="Shin H.S."/>
            <person name="Kim S.B."/>
            <person name="Han K."/>
            <person name="Lee J."/>
            <person name="Park M."/>
            <person name="Lee H.A."/>
            <person name="Lee H.Y."/>
            <person name="Lee Y."/>
            <person name="Oh S."/>
            <person name="Lee J.H."/>
            <person name="Choi E."/>
            <person name="Choi E."/>
            <person name="Lee S.E."/>
            <person name="Jeon J."/>
            <person name="Kim H."/>
            <person name="Choi G."/>
            <person name="Song H."/>
            <person name="Lee J."/>
            <person name="Lee S.C."/>
            <person name="Kwon J.K."/>
            <person name="Lee H.Y."/>
            <person name="Koo N."/>
            <person name="Hong Y."/>
            <person name="Kim R.W."/>
            <person name="Kang W.H."/>
            <person name="Huh J.H."/>
            <person name="Kang B.C."/>
            <person name="Yang T.J."/>
            <person name="Lee Y.H."/>
            <person name="Bennetzen J.L."/>
            <person name="Choi D."/>
        </authorList>
    </citation>
    <scope>NUCLEOTIDE SEQUENCE [LARGE SCALE GENOMIC DNA]</scope>
    <source>
        <strain evidence="24">cv. PBC81</strain>
    </source>
</reference>
<dbReference type="FunFam" id="1.10.510.10:FF:000044">
    <property type="entry name" value="Putative LRR receptor-like serine/threonine-protein kinase"/>
    <property type="match status" value="1"/>
</dbReference>
<comment type="subcellular location">
    <subcellularLocation>
        <location evidence="1">Membrane</location>
        <topology evidence="1">Single-pass type I membrane protein</topology>
    </subcellularLocation>
</comment>
<evidence type="ECO:0000256" key="3">
    <source>
        <dbReference type="ARBA" id="ARBA00022527"/>
    </source>
</evidence>
<evidence type="ECO:0000256" key="19">
    <source>
        <dbReference type="PROSITE-ProRule" id="PRU10141"/>
    </source>
</evidence>
<dbReference type="GO" id="GO:0005524">
    <property type="term" value="F:ATP binding"/>
    <property type="evidence" value="ECO:0007669"/>
    <property type="project" value="UniProtKB-UniRule"/>
</dbReference>
<proteinExistence type="predicted"/>
<dbReference type="InterPro" id="IPR051824">
    <property type="entry name" value="LRR_Rcpt-Like_S/T_Kinase"/>
</dbReference>
<dbReference type="InterPro" id="IPR055414">
    <property type="entry name" value="LRR_R13L4/SHOC2-like"/>
</dbReference>
<dbReference type="PROSITE" id="PS00108">
    <property type="entry name" value="PROTEIN_KINASE_ST"/>
    <property type="match status" value="1"/>
</dbReference>
<dbReference type="EMBL" id="MLFT02000002">
    <property type="protein sequence ID" value="PHT55838.1"/>
    <property type="molecule type" value="Genomic_DNA"/>
</dbReference>
<reference evidence="24" key="2">
    <citation type="journal article" date="2017" name="J. Anim. Genet.">
        <title>Multiple reference genome sequences of hot pepper reveal the massive evolution of plant disease resistance genes by retroduplication.</title>
        <authorList>
            <person name="Kim S."/>
            <person name="Park J."/>
            <person name="Yeom S.-I."/>
            <person name="Kim Y.-M."/>
            <person name="Seo E."/>
            <person name="Kim K.-T."/>
            <person name="Kim M.-S."/>
            <person name="Lee J.M."/>
            <person name="Cheong K."/>
            <person name="Shin H.-S."/>
            <person name="Kim S.-B."/>
            <person name="Han K."/>
            <person name="Lee J."/>
            <person name="Park M."/>
            <person name="Lee H.-A."/>
            <person name="Lee H.-Y."/>
            <person name="Lee Y."/>
            <person name="Oh S."/>
            <person name="Lee J.H."/>
            <person name="Choi E."/>
            <person name="Choi E."/>
            <person name="Lee S.E."/>
            <person name="Jeon J."/>
            <person name="Kim H."/>
            <person name="Choi G."/>
            <person name="Song H."/>
            <person name="Lee J."/>
            <person name="Lee S.-C."/>
            <person name="Kwon J.-K."/>
            <person name="Lee H.-Y."/>
            <person name="Koo N."/>
            <person name="Hong Y."/>
            <person name="Kim R.W."/>
            <person name="Kang W.-H."/>
            <person name="Huh J.H."/>
            <person name="Kang B.-C."/>
            <person name="Yang T.-J."/>
            <person name="Lee Y.-H."/>
            <person name="Bennetzen J.L."/>
            <person name="Choi D."/>
        </authorList>
    </citation>
    <scope>NUCLEOTIDE SEQUENCE [LARGE SCALE GENOMIC DNA]</scope>
    <source>
        <strain evidence="24">cv. PBC81</strain>
    </source>
</reference>
<dbReference type="OrthoDB" id="1938112at2759"/>
<evidence type="ECO:0000256" key="21">
    <source>
        <dbReference type="SAM" id="Phobius"/>
    </source>
</evidence>
<dbReference type="Pfam" id="PF23598">
    <property type="entry name" value="LRR_14"/>
    <property type="match status" value="1"/>
</dbReference>
<keyword evidence="12 19" id="KW-0067">ATP-binding</keyword>
<feature type="region of interest" description="Disordered" evidence="20">
    <location>
        <begin position="1046"/>
        <end position="1075"/>
    </location>
</feature>
<dbReference type="GO" id="GO:0016020">
    <property type="term" value="C:membrane"/>
    <property type="evidence" value="ECO:0007669"/>
    <property type="project" value="UniProtKB-SubCell"/>
</dbReference>
<dbReference type="InterPro" id="IPR021720">
    <property type="entry name" value="Malectin_dom"/>
</dbReference>
<evidence type="ECO:0000256" key="6">
    <source>
        <dbReference type="ARBA" id="ARBA00022679"/>
    </source>
</evidence>
<evidence type="ECO:0000256" key="4">
    <source>
        <dbReference type="ARBA" id="ARBA00022553"/>
    </source>
</evidence>
<feature type="compositionally biased region" description="Low complexity" evidence="20">
    <location>
        <begin position="1058"/>
        <end position="1069"/>
    </location>
</feature>
<dbReference type="FunFam" id="2.60.120.430:FF:000004">
    <property type="entry name" value="Putative leucine-rich repeat receptor-like serine/threonine-protein kinase"/>
    <property type="match status" value="1"/>
</dbReference>
<evidence type="ECO:0000256" key="12">
    <source>
        <dbReference type="ARBA" id="ARBA00022840"/>
    </source>
</evidence>
<feature type="transmembrane region" description="Helical" evidence="21">
    <location>
        <begin position="685"/>
        <end position="705"/>
    </location>
</feature>
<dbReference type="PANTHER" id="PTHR48006:SF66">
    <property type="entry name" value="PROTEIN KINASE DOMAIN-CONTAINING PROTEIN"/>
    <property type="match status" value="1"/>
</dbReference>
<feature type="binding site" evidence="19">
    <location>
        <position position="768"/>
    </location>
    <ligand>
        <name>ATP</name>
        <dbReference type="ChEBI" id="CHEBI:30616"/>
    </ligand>
</feature>
<dbReference type="GO" id="GO:0004674">
    <property type="term" value="F:protein serine/threonine kinase activity"/>
    <property type="evidence" value="ECO:0007669"/>
    <property type="project" value="UniProtKB-KW"/>
</dbReference>
<keyword evidence="9" id="KW-0677">Repeat</keyword>
<evidence type="ECO:0000256" key="7">
    <source>
        <dbReference type="ARBA" id="ARBA00022692"/>
    </source>
</evidence>
<comment type="caution">
    <text evidence="23">The sequence shown here is derived from an EMBL/GenBank/DDBJ whole genome shotgun (WGS) entry which is preliminary data.</text>
</comment>
<keyword evidence="11" id="KW-0418">Kinase</keyword>
<keyword evidence="14 21" id="KW-0472">Membrane</keyword>
<dbReference type="InterPro" id="IPR011009">
    <property type="entry name" value="Kinase-like_dom_sf"/>
</dbReference>
<dbReference type="SUPFAM" id="SSF52058">
    <property type="entry name" value="L domain-like"/>
    <property type="match status" value="1"/>
</dbReference>
<dbReference type="Gene3D" id="3.80.10.10">
    <property type="entry name" value="Ribonuclease Inhibitor"/>
    <property type="match status" value="2"/>
</dbReference>
<comment type="catalytic activity">
    <reaction evidence="17">
        <text>L-threonyl-[protein] + ATP = O-phospho-L-threonyl-[protein] + ADP + H(+)</text>
        <dbReference type="Rhea" id="RHEA:46608"/>
        <dbReference type="Rhea" id="RHEA-COMP:11060"/>
        <dbReference type="Rhea" id="RHEA-COMP:11605"/>
        <dbReference type="ChEBI" id="CHEBI:15378"/>
        <dbReference type="ChEBI" id="CHEBI:30013"/>
        <dbReference type="ChEBI" id="CHEBI:30616"/>
        <dbReference type="ChEBI" id="CHEBI:61977"/>
        <dbReference type="ChEBI" id="CHEBI:456216"/>
        <dbReference type="EC" id="2.7.11.1"/>
    </reaction>
</comment>
<protein>
    <recommendedName>
        <fullName evidence="2">non-specific serine/threonine protein kinase</fullName>
        <ecNumber evidence="2">2.7.11.1</ecNumber>
    </recommendedName>
</protein>
<evidence type="ECO:0000256" key="1">
    <source>
        <dbReference type="ARBA" id="ARBA00004479"/>
    </source>
</evidence>
<dbReference type="Gene3D" id="1.10.510.10">
    <property type="entry name" value="Transferase(Phosphotransferase) domain 1"/>
    <property type="match status" value="1"/>
</dbReference>
<keyword evidence="24" id="KW-1185">Reference proteome</keyword>
<evidence type="ECO:0000256" key="8">
    <source>
        <dbReference type="ARBA" id="ARBA00022729"/>
    </source>
</evidence>
<evidence type="ECO:0000313" key="23">
    <source>
        <dbReference type="EMBL" id="PHT55838.1"/>
    </source>
</evidence>
<keyword evidence="13 21" id="KW-1133">Transmembrane helix</keyword>
<gene>
    <name evidence="23" type="ORF">CQW23_04324</name>
</gene>
<evidence type="ECO:0000256" key="14">
    <source>
        <dbReference type="ARBA" id="ARBA00023136"/>
    </source>
</evidence>
<keyword evidence="8" id="KW-0732">Signal</keyword>
<evidence type="ECO:0000256" key="2">
    <source>
        <dbReference type="ARBA" id="ARBA00012513"/>
    </source>
</evidence>
<evidence type="ECO:0000256" key="11">
    <source>
        <dbReference type="ARBA" id="ARBA00022777"/>
    </source>
</evidence>